<dbReference type="AlphaFoldDB" id="A0A558DAK5"/>
<dbReference type="InterPro" id="IPR005651">
    <property type="entry name" value="Trm112-like"/>
</dbReference>
<gene>
    <name evidence="2" type="ORF">FHK82_05010</name>
</gene>
<dbReference type="Pfam" id="PF08241">
    <property type="entry name" value="Methyltransf_11"/>
    <property type="match status" value="1"/>
</dbReference>
<sequence>MFNFRRVTWALRKLQVPAGDGLVLDVGSGGRPYPRSDVLLDRLTGAEHRCGEDMMIDGRAAVFGDAKKMPFKDKVFDFVIASHILEHIAEPEVFIRELQRVGKAGYIETPNAIFERLSPHLIHCLEVVCVDGQLRIHKKKEGVEDPFLGTQHIFKDDPKWAKFFHEAPDMFHVRYYWESSIDYVILNPEVSCEWIERINDESDTGGAKESYMQDHRGWREIGQAVLKLWYAFWRSRRLKDFRLEDILVCPECHGDLREEGENMNCTACARLYPMSPVPDFTPDA</sequence>
<keyword evidence="2" id="KW-0489">Methyltransferase</keyword>
<feature type="domain" description="Methyltransferase type 11" evidence="1">
    <location>
        <begin position="62"/>
        <end position="105"/>
    </location>
</feature>
<dbReference type="Gene3D" id="2.20.25.10">
    <property type="match status" value="1"/>
</dbReference>
<name>A0A558DAK5_9GAMM</name>
<dbReference type="SUPFAM" id="SSF158997">
    <property type="entry name" value="Trm112p-like"/>
    <property type="match status" value="1"/>
</dbReference>
<organism evidence="2 3">
    <name type="scientific">Sedimenticola thiotaurini</name>
    <dbReference type="NCBI Taxonomy" id="1543721"/>
    <lineage>
        <taxon>Bacteria</taxon>
        <taxon>Pseudomonadati</taxon>
        <taxon>Pseudomonadota</taxon>
        <taxon>Gammaproteobacteria</taxon>
        <taxon>Chromatiales</taxon>
        <taxon>Sedimenticolaceae</taxon>
        <taxon>Sedimenticola</taxon>
    </lineage>
</organism>
<evidence type="ECO:0000313" key="3">
    <source>
        <dbReference type="Proteomes" id="UP000317355"/>
    </source>
</evidence>
<protein>
    <submittedName>
        <fullName evidence="2">Methyltransferase domain-containing protein</fullName>
    </submittedName>
</protein>
<dbReference type="EMBL" id="VMRY01000010">
    <property type="protein sequence ID" value="TVT58074.1"/>
    <property type="molecule type" value="Genomic_DNA"/>
</dbReference>
<dbReference type="Gene3D" id="3.40.50.150">
    <property type="entry name" value="Vaccinia Virus protein VP39"/>
    <property type="match status" value="1"/>
</dbReference>
<comment type="caution">
    <text evidence="2">The sequence shown here is derived from an EMBL/GenBank/DDBJ whole genome shotgun (WGS) entry which is preliminary data.</text>
</comment>
<dbReference type="InterPro" id="IPR029063">
    <property type="entry name" value="SAM-dependent_MTases_sf"/>
</dbReference>
<proteinExistence type="predicted"/>
<dbReference type="InterPro" id="IPR013216">
    <property type="entry name" value="Methyltransf_11"/>
</dbReference>
<dbReference type="GO" id="GO:0008757">
    <property type="term" value="F:S-adenosylmethionine-dependent methyltransferase activity"/>
    <property type="evidence" value="ECO:0007669"/>
    <property type="project" value="InterPro"/>
</dbReference>
<dbReference type="GO" id="GO:0032259">
    <property type="term" value="P:methylation"/>
    <property type="evidence" value="ECO:0007669"/>
    <property type="project" value="UniProtKB-KW"/>
</dbReference>
<reference evidence="2 3" key="1">
    <citation type="submission" date="2019-07" db="EMBL/GenBank/DDBJ databases">
        <title>The pathways for chlorine oxyanion respiration interact through the shared metabolite chlorate.</title>
        <authorList>
            <person name="Barnum T.P."/>
            <person name="Cheng Y."/>
            <person name="Hill K.A."/>
            <person name="Lucas L.N."/>
            <person name="Carlson H.K."/>
            <person name="Coates J.D."/>
        </authorList>
    </citation>
    <scope>NUCLEOTIDE SEQUENCE [LARGE SCALE GENOMIC DNA]</scope>
    <source>
        <strain evidence="2">BK-3</strain>
    </source>
</reference>
<dbReference type="Proteomes" id="UP000317355">
    <property type="component" value="Unassembled WGS sequence"/>
</dbReference>
<keyword evidence="2" id="KW-0808">Transferase</keyword>
<dbReference type="Pfam" id="PF03966">
    <property type="entry name" value="Trm112p"/>
    <property type="match status" value="1"/>
</dbReference>
<evidence type="ECO:0000313" key="2">
    <source>
        <dbReference type="EMBL" id="TVT58074.1"/>
    </source>
</evidence>
<accession>A0A558DAK5</accession>
<dbReference type="SUPFAM" id="SSF53335">
    <property type="entry name" value="S-adenosyl-L-methionine-dependent methyltransferases"/>
    <property type="match status" value="1"/>
</dbReference>
<evidence type="ECO:0000259" key="1">
    <source>
        <dbReference type="Pfam" id="PF08241"/>
    </source>
</evidence>